<proteinExistence type="predicted"/>
<evidence type="ECO:0000313" key="2">
    <source>
        <dbReference type="EMBL" id="JAO03695.1"/>
    </source>
</evidence>
<feature type="region of interest" description="Disordered" evidence="1">
    <location>
        <begin position="93"/>
        <end position="134"/>
    </location>
</feature>
<reference evidence="2" key="1">
    <citation type="submission" date="2014-12" db="EMBL/GenBank/DDBJ databases">
        <title>Parallel Evolution in Life History Adaptation Evident in the Tissue-Specific Poeciliopsis prolifica transcriptome.</title>
        <authorList>
            <person name="Jue N.K."/>
            <person name="Foley R.J."/>
            <person name="Obergfell C."/>
            <person name="Reznick D.N."/>
            <person name="O'Neill R.J."/>
            <person name="O'Neill M.J."/>
        </authorList>
    </citation>
    <scope>NUCLEOTIDE SEQUENCE</scope>
</reference>
<dbReference type="AlphaFoldDB" id="A0A0S7EFD6"/>
<feature type="non-terminal residue" evidence="2">
    <location>
        <position position="1"/>
    </location>
</feature>
<dbReference type="EMBL" id="GBYX01477995">
    <property type="protein sequence ID" value="JAO03695.1"/>
    <property type="molecule type" value="Transcribed_RNA"/>
</dbReference>
<feature type="non-terminal residue" evidence="2">
    <location>
        <position position="134"/>
    </location>
</feature>
<accession>A0A0S7EFD6</accession>
<name>A0A0S7EFD6_9TELE</name>
<gene>
    <name evidence="2" type="primary">PPUP9740</name>
</gene>
<organism evidence="2">
    <name type="scientific">Poeciliopsis prolifica</name>
    <name type="common">blackstripe livebearer</name>
    <dbReference type="NCBI Taxonomy" id="188132"/>
    <lineage>
        <taxon>Eukaryota</taxon>
        <taxon>Metazoa</taxon>
        <taxon>Chordata</taxon>
        <taxon>Craniata</taxon>
        <taxon>Vertebrata</taxon>
        <taxon>Euteleostomi</taxon>
        <taxon>Actinopterygii</taxon>
        <taxon>Neopterygii</taxon>
        <taxon>Teleostei</taxon>
        <taxon>Neoteleostei</taxon>
        <taxon>Acanthomorphata</taxon>
        <taxon>Ovalentaria</taxon>
        <taxon>Atherinomorphae</taxon>
        <taxon>Cyprinodontiformes</taxon>
        <taxon>Poeciliidae</taxon>
        <taxon>Poeciliinae</taxon>
        <taxon>Poeciliopsis</taxon>
    </lineage>
</organism>
<sequence length="134" mass="14645">AVRKPFRSLQNLDLALISRAAPQRVSGSCGPVGLAAEQQLSLHSSSWDAWASCPSHPVTSPCLTNQLSDKPKLPVLFFMSPWKWLKAGPACCGQASSGAELETNRTSDRTYDRAWSGSDRSYSSPRRLEEPLQV</sequence>
<protein>
    <submittedName>
        <fullName evidence="2">PPUP9740</fullName>
    </submittedName>
</protein>
<evidence type="ECO:0000256" key="1">
    <source>
        <dbReference type="SAM" id="MobiDB-lite"/>
    </source>
</evidence>
<feature type="compositionally biased region" description="Basic and acidic residues" evidence="1">
    <location>
        <begin position="102"/>
        <end position="112"/>
    </location>
</feature>